<feature type="transmembrane region" description="Helical" evidence="5">
    <location>
        <begin position="346"/>
        <end position="367"/>
    </location>
</feature>
<dbReference type="Proteomes" id="UP000279994">
    <property type="component" value="Unassembled WGS sequence"/>
</dbReference>
<dbReference type="PANTHER" id="PTHR42770:SF16">
    <property type="entry name" value="AMINO ACID PERMEASE"/>
    <property type="match status" value="1"/>
</dbReference>
<gene>
    <name evidence="7" type="ORF">EFL26_19630</name>
</gene>
<reference evidence="7 8" key="1">
    <citation type="submission" date="2018-11" db="EMBL/GenBank/DDBJ databases">
        <authorList>
            <person name="Li F."/>
        </authorList>
    </citation>
    <scope>NUCLEOTIDE SEQUENCE [LARGE SCALE GENOMIC DNA]</scope>
    <source>
        <strain evidence="7 8">Gsoil 818</strain>
    </source>
</reference>
<feature type="transmembrane region" description="Helical" evidence="5">
    <location>
        <begin position="303"/>
        <end position="325"/>
    </location>
</feature>
<evidence type="ECO:0000313" key="8">
    <source>
        <dbReference type="Proteomes" id="UP000279994"/>
    </source>
</evidence>
<dbReference type="RefSeq" id="WP_123224617.1">
    <property type="nucleotide sequence ID" value="NZ_RJSF01000046.1"/>
</dbReference>
<accession>A0A3N0GHU7</accession>
<protein>
    <submittedName>
        <fullName evidence="7">APC family permease</fullName>
    </submittedName>
</protein>
<feature type="transmembrane region" description="Helical" evidence="5">
    <location>
        <begin position="211"/>
        <end position="232"/>
    </location>
</feature>
<organism evidence="7 8">
    <name type="scientific">Nocardioides pocheonensis</name>
    <dbReference type="NCBI Taxonomy" id="661485"/>
    <lineage>
        <taxon>Bacteria</taxon>
        <taxon>Bacillati</taxon>
        <taxon>Actinomycetota</taxon>
        <taxon>Actinomycetes</taxon>
        <taxon>Propionibacteriales</taxon>
        <taxon>Nocardioidaceae</taxon>
        <taxon>Nocardioides</taxon>
    </lineage>
</organism>
<dbReference type="Gene3D" id="1.20.1740.10">
    <property type="entry name" value="Amino acid/polyamine transporter I"/>
    <property type="match status" value="1"/>
</dbReference>
<dbReference type="Pfam" id="PF00324">
    <property type="entry name" value="AA_permease"/>
    <property type="match status" value="1"/>
</dbReference>
<dbReference type="PIRSF" id="PIRSF006060">
    <property type="entry name" value="AA_transporter"/>
    <property type="match status" value="1"/>
</dbReference>
<feature type="transmembrane region" description="Helical" evidence="5">
    <location>
        <begin position="28"/>
        <end position="52"/>
    </location>
</feature>
<feature type="transmembrane region" description="Helical" evidence="5">
    <location>
        <begin position="445"/>
        <end position="468"/>
    </location>
</feature>
<dbReference type="InterPro" id="IPR050367">
    <property type="entry name" value="APC_superfamily"/>
</dbReference>
<keyword evidence="8" id="KW-1185">Reference proteome</keyword>
<feature type="transmembrane region" description="Helical" evidence="5">
    <location>
        <begin position="373"/>
        <end position="394"/>
    </location>
</feature>
<evidence type="ECO:0000313" key="7">
    <source>
        <dbReference type="EMBL" id="RNM12035.1"/>
    </source>
</evidence>
<evidence type="ECO:0000256" key="2">
    <source>
        <dbReference type="ARBA" id="ARBA00022692"/>
    </source>
</evidence>
<sequence>MSAPTTPGQIITDEESPRLHGNMGSFELFFSIMAYNAPLVVIIGVIPVMLIVGNGVGTPLVFIISGLILAAFADGFIRMSKALPRPGAFYSFISAGLGREVGLGAGLVMLGAYYCVAVGTIAFGGIVLGALVTDTLHGPDAPWWIWGAVFWAVAGILGYLRIDVSARITAGLLFLELIVVAVYDLGVSGRGGASGLSSAPFSPGHLFDGSFSIGILLAMGMFGGFEVAVLFRDEVRDPDRTIPRATYGVIAAAGILYSVTAWLFINAVGVDHVVALVTGDPEGVMHQSLRHFGGRFAADSANVLVNTSSFAVLLCAHNVGARYAFNLSADGIFPRALSGIHKTHGSPHVSSVVFTIASAVIFVPVLILGIKPLAFYAAILGIASITALLVFFLSNAAVMRYMRKEGSEESAVHRVVLPVVAAVGLGATIALGVKNFTLLTGGSQAVSNLLLVVIAATLLGGIALAFVYRRTRPEVYQRIGRQ</sequence>
<feature type="transmembrane region" description="Helical" evidence="5">
    <location>
        <begin position="415"/>
        <end position="433"/>
    </location>
</feature>
<dbReference type="PANTHER" id="PTHR42770">
    <property type="entry name" value="AMINO ACID TRANSPORTER-RELATED"/>
    <property type="match status" value="1"/>
</dbReference>
<proteinExistence type="predicted"/>
<feature type="transmembrane region" description="Helical" evidence="5">
    <location>
        <begin position="107"/>
        <end position="131"/>
    </location>
</feature>
<keyword evidence="3 5" id="KW-1133">Transmembrane helix</keyword>
<keyword evidence="4 5" id="KW-0472">Membrane</keyword>
<feature type="transmembrane region" description="Helical" evidence="5">
    <location>
        <begin position="58"/>
        <end position="77"/>
    </location>
</feature>
<evidence type="ECO:0000256" key="4">
    <source>
        <dbReference type="ARBA" id="ARBA00023136"/>
    </source>
</evidence>
<evidence type="ECO:0000256" key="3">
    <source>
        <dbReference type="ARBA" id="ARBA00022989"/>
    </source>
</evidence>
<dbReference type="EMBL" id="RJSF01000046">
    <property type="protein sequence ID" value="RNM12035.1"/>
    <property type="molecule type" value="Genomic_DNA"/>
</dbReference>
<evidence type="ECO:0000256" key="1">
    <source>
        <dbReference type="ARBA" id="ARBA00004141"/>
    </source>
</evidence>
<feature type="transmembrane region" description="Helical" evidence="5">
    <location>
        <begin position="172"/>
        <end position="191"/>
    </location>
</feature>
<feature type="domain" description="Amino acid permease/ SLC12A" evidence="6">
    <location>
        <begin position="44"/>
        <end position="474"/>
    </location>
</feature>
<comment type="caution">
    <text evidence="7">The sequence shown here is derived from an EMBL/GenBank/DDBJ whole genome shotgun (WGS) entry which is preliminary data.</text>
</comment>
<dbReference type="GO" id="GO:0055085">
    <property type="term" value="P:transmembrane transport"/>
    <property type="evidence" value="ECO:0007669"/>
    <property type="project" value="InterPro"/>
</dbReference>
<dbReference type="InterPro" id="IPR004841">
    <property type="entry name" value="AA-permease/SLC12A_dom"/>
</dbReference>
<feature type="transmembrane region" description="Helical" evidence="5">
    <location>
        <begin position="143"/>
        <end position="160"/>
    </location>
</feature>
<keyword evidence="2 5" id="KW-0812">Transmembrane</keyword>
<dbReference type="GO" id="GO:0016020">
    <property type="term" value="C:membrane"/>
    <property type="evidence" value="ECO:0007669"/>
    <property type="project" value="UniProtKB-SubCell"/>
</dbReference>
<name>A0A3N0GHU7_9ACTN</name>
<evidence type="ECO:0000259" key="6">
    <source>
        <dbReference type="Pfam" id="PF00324"/>
    </source>
</evidence>
<feature type="transmembrane region" description="Helical" evidence="5">
    <location>
        <begin position="244"/>
        <end position="265"/>
    </location>
</feature>
<evidence type="ECO:0000256" key="5">
    <source>
        <dbReference type="SAM" id="Phobius"/>
    </source>
</evidence>
<comment type="subcellular location">
    <subcellularLocation>
        <location evidence="1">Membrane</location>
        <topology evidence="1">Multi-pass membrane protein</topology>
    </subcellularLocation>
</comment>
<dbReference type="OrthoDB" id="137613at2"/>
<dbReference type="AlphaFoldDB" id="A0A3N0GHU7"/>